<proteinExistence type="inferred from homology"/>
<dbReference type="RefSeq" id="WP_100423238.1">
    <property type="nucleotide sequence ID" value="NZ_BOOX01000001.1"/>
</dbReference>
<dbReference type="PANTHER" id="PTHR30344">
    <property type="entry name" value="6-PHOSPHOGLUCONOLACTONASE-RELATED"/>
    <property type="match status" value="1"/>
</dbReference>
<comment type="similarity">
    <text evidence="1">Belongs to the cycloisomerase 2 family.</text>
</comment>
<dbReference type="SUPFAM" id="SSF51004">
    <property type="entry name" value="C-terminal (heme d1) domain of cytochrome cd1-nitrite reductase"/>
    <property type="match status" value="1"/>
</dbReference>
<gene>
    <name evidence="2" type="ORF">CLV28_2059</name>
</gene>
<accession>A0A2M9CEC1</accession>
<dbReference type="GO" id="GO:0016853">
    <property type="term" value="F:isomerase activity"/>
    <property type="evidence" value="ECO:0007669"/>
    <property type="project" value="UniProtKB-KW"/>
</dbReference>
<dbReference type="Proteomes" id="UP000231693">
    <property type="component" value="Unassembled WGS sequence"/>
</dbReference>
<dbReference type="Pfam" id="PF10282">
    <property type="entry name" value="Lactonase"/>
    <property type="match status" value="1"/>
</dbReference>
<protein>
    <submittedName>
        <fullName evidence="2">6-phosphogluconolactonase (Cycloisomerase 2 family)</fullName>
    </submittedName>
</protein>
<dbReference type="InterPro" id="IPR011048">
    <property type="entry name" value="Haem_d1_sf"/>
</dbReference>
<evidence type="ECO:0000313" key="3">
    <source>
        <dbReference type="Proteomes" id="UP000231693"/>
    </source>
</evidence>
<evidence type="ECO:0000256" key="1">
    <source>
        <dbReference type="ARBA" id="ARBA00005564"/>
    </source>
</evidence>
<sequence>MTTTPERTPSDLTSPRTIPLWIGTYPHAGPDQGVGTGEGVWRVDVDPRTGALSGARRVVEVGSPSFVALHPSGRTLYAVTEVQDGALTAYAVDAAGETLAEHPDPVLPTGGAYPCHVVAAGDAVRVANYGSGTVARIPVDDGGAVTGEARVDQHAGSGPVTDRQEGPHAHFVGAVGDEWWAADLGADRLVRYAADGAPIGEVEMPAGSGPRHFVVVDGAVLVACELDPAVVVVSLGDGAAAEPEVVARYDVTRAPAPVDGANYPSHVALSADGRRVFVAVRGADVVASFEVVAADDAPVTLVHLGDAPIGGAWPRHFAVVAAQGDELDGADVAADVLVVANQTSGNLATLRVDRASGEAELLASLDLPSPACVLVGRG</sequence>
<keyword evidence="3" id="KW-1185">Reference proteome</keyword>
<name>A0A2M9CEC1_9CELL</name>
<reference evidence="2 3" key="1">
    <citation type="submission" date="2017-11" db="EMBL/GenBank/DDBJ databases">
        <title>Genomic Encyclopedia of Archaeal and Bacterial Type Strains, Phase II (KMG-II): From Individual Species to Whole Genera.</title>
        <authorList>
            <person name="Goeker M."/>
        </authorList>
    </citation>
    <scope>NUCLEOTIDE SEQUENCE [LARGE SCALE GENOMIC DNA]</scope>
    <source>
        <strain evidence="2 3">DSM 25478</strain>
    </source>
</reference>
<dbReference type="AlphaFoldDB" id="A0A2M9CEC1"/>
<dbReference type="InterPro" id="IPR019405">
    <property type="entry name" value="Lactonase_7-beta_prop"/>
</dbReference>
<dbReference type="PANTHER" id="PTHR30344:SF1">
    <property type="entry name" value="6-PHOSPHOGLUCONOLACTONASE"/>
    <property type="match status" value="1"/>
</dbReference>
<dbReference type="EMBL" id="PGFE01000003">
    <property type="protein sequence ID" value="PJJ70228.1"/>
    <property type="molecule type" value="Genomic_DNA"/>
</dbReference>
<dbReference type="Gene3D" id="2.130.10.10">
    <property type="entry name" value="YVTN repeat-like/Quinoprotein amine dehydrogenase"/>
    <property type="match status" value="1"/>
</dbReference>
<comment type="caution">
    <text evidence="2">The sequence shown here is derived from an EMBL/GenBank/DDBJ whole genome shotgun (WGS) entry which is preliminary data.</text>
</comment>
<keyword evidence="2" id="KW-0413">Isomerase</keyword>
<organism evidence="2 3">
    <name type="scientific">Sediminihabitans luteus</name>
    <dbReference type="NCBI Taxonomy" id="1138585"/>
    <lineage>
        <taxon>Bacteria</taxon>
        <taxon>Bacillati</taxon>
        <taxon>Actinomycetota</taxon>
        <taxon>Actinomycetes</taxon>
        <taxon>Micrococcales</taxon>
        <taxon>Cellulomonadaceae</taxon>
        <taxon>Sediminihabitans</taxon>
    </lineage>
</organism>
<dbReference type="GO" id="GO:0017057">
    <property type="term" value="F:6-phosphogluconolactonase activity"/>
    <property type="evidence" value="ECO:0007669"/>
    <property type="project" value="TreeGrafter"/>
</dbReference>
<dbReference type="InterPro" id="IPR015943">
    <property type="entry name" value="WD40/YVTN_repeat-like_dom_sf"/>
</dbReference>
<evidence type="ECO:0000313" key="2">
    <source>
        <dbReference type="EMBL" id="PJJ70228.1"/>
    </source>
</evidence>
<dbReference type="InterPro" id="IPR050282">
    <property type="entry name" value="Cycloisomerase_2"/>
</dbReference>
<dbReference type="OrthoDB" id="9790815at2"/>